<protein>
    <submittedName>
        <fullName evidence="1">Uncharacterized protein</fullName>
    </submittedName>
</protein>
<name>A0A0F8WNW7_9ZZZZ</name>
<feature type="non-terminal residue" evidence="1">
    <location>
        <position position="1"/>
    </location>
</feature>
<evidence type="ECO:0000313" key="1">
    <source>
        <dbReference type="EMBL" id="KKK49970.1"/>
    </source>
</evidence>
<gene>
    <name evidence="1" type="ORF">LCGC14_3129690</name>
</gene>
<proteinExistence type="predicted"/>
<dbReference type="AlphaFoldDB" id="A0A0F8WNW7"/>
<sequence>LLSCETVNVVGWGSMASFSITGVLSQCKHKAHSGLVIHCKSVKNSVFLGYIGI</sequence>
<comment type="caution">
    <text evidence="1">The sequence shown here is derived from an EMBL/GenBank/DDBJ whole genome shotgun (WGS) entry which is preliminary data.</text>
</comment>
<dbReference type="EMBL" id="LAZR01068260">
    <property type="protein sequence ID" value="KKK49970.1"/>
    <property type="molecule type" value="Genomic_DNA"/>
</dbReference>
<accession>A0A0F8WNW7</accession>
<reference evidence="1" key="1">
    <citation type="journal article" date="2015" name="Nature">
        <title>Complex archaea that bridge the gap between prokaryotes and eukaryotes.</title>
        <authorList>
            <person name="Spang A."/>
            <person name="Saw J.H."/>
            <person name="Jorgensen S.L."/>
            <person name="Zaremba-Niedzwiedzka K."/>
            <person name="Martijn J."/>
            <person name="Lind A.E."/>
            <person name="van Eijk R."/>
            <person name="Schleper C."/>
            <person name="Guy L."/>
            <person name="Ettema T.J."/>
        </authorList>
    </citation>
    <scope>NUCLEOTIDE SEQUENCE</scope>
</reference>
<organism evidence="1">
    <name type="scientific">marine sediment metagenome</name>
    <dbReference type="NCBI Taxonomy" id="412755"/>
    <lineage>
        <taxon>unclassified sequences</taxon>
        <taxon>metagenomes</taxon>
        <taxon>ecological metagenomes</taxon>
    </lineage>
</organism>